<evidence type="ECO:0000313" key="1">
    <source>
        <dbReference type="EMBL" id="MFG1708106.1"/>
    </source>
</evidence>
<dbReference type="InterPro" id="IPR035923">
    <property type="entry name" value="TT1751-like_sf"/>
</dbReference>
<name>A0ABW7AL78_9ACTN</name>
<evidence type="ECO:0000313" key="2">
    <source>
        <dbReference type="Proteomes" id="UP001603978"/>
    </source>
</evidence>
<dbReference type="CDD" id="cd14797">
    <property type="entry name" value="DUF302"/>
    <property type="match status" value="1"/>
</dbReference>
<proteinExistence type="predicted"/>
<dbReference type="Gene3D" id="3.30.310.70">
    <property type="entry name" value="TT1751-like domain"/>
    <property type="match status" value="1"/>
</dbReference>
<dbReference type="SUPFAM" id="SSF103247">
    <property type="entry name" value="TT1751-like"/>
    <property type="match status" value="1"/>
</dbReference>
<dbReference type="EMBL" id="JBICRM010000025">
    <property type="protein sequence ID" value="MFG1708106.1"/>
    <property type="molecule type" value="Genomic_DNA"/>
</dbReference>
<comment type="caution">
    <text evidence="1">The sequence shown here is derived from an EMBL/GenBank/DDBJ whole genome shotgun (WGS) entry which is preliminary data.</text>
</comment>
<dbReference type="InterPro" id="IPR005180">
    <property type="entry name" value="DUF302"/>
</dbReference>
<protein>
    <submittedName>
        <fullName evidence="1">DUF302 domain-containing protein</fullName>
    </submittedName>
</protein>
<organism evidence="1 2">
    <name type="scientific">Nonomuraea marmarensis</name>
    <dbReference type="NCBI Taxonomy" id="3351344"/>
    <lineage>
        <taxon>Bacteria</taxon>
        <taxon>Bacillati</taxon>
        <taxon>Actinomycetota</taxon>
        <taxon>Actinomycetes</taxon>
        <taxon>Streptosporangiales</taxon>
        <taxon>Streptosporangiaceae</taxon>
        <taxon>Nonomuraea</taxon>
    </lineage>
</organism>
<accession>A0ABW7AL78</accession>
<dbReference type="RefSeq" id="WP_393172321.1">
    <property type="nucleotide sequence ID" value="NZ_JBICRM010000025.1"/>
</dbReference>
<sequence>MRAPNAATSITHTNVRLLIPMPGSFDEAMSNYETLLPALDSDRVGDLVRRRAPWDEVVEQFRENAPHGFVIFWRFEITPLMSLAGDEWPCVMYLMGNHTVAQRMFHHDPAVMLSAPLRTVLCADASGVVTLHVDQPSSRFGSYGNPEIAAVGRELDGMLADLLDALGAPVPSELRAQP</sequence>
<keyword evidence="2" id="KW-1185">Reference proteome</keyword>
<reference evidence="1 2" key="1">
    <citation type="submission" date="2024-10" db="EMBL/GenBank/DDBJ databases">
        <authorList>
            <person name="Topkara A.R."/>
            <person name="Saygin H."/>
        </authorList>
    </citation>
    <scope>NUCLEOTIDE SEQUENCE [LARGE SCALE GENOMIC DNA]</scope>
    <source>
        <strain evidence="1 2">M3C6</strain>
    </source>
</reference>
<gene>
    <name evidence="1" type="ORF">ACFLIM_33345</name>
</gene>
<dbReference type="Proteomes" id="UP001603978">
    <property type="component" value="Unassembled WGS sequence"/>
</dbReference>